<dbReference type="PANTHER" id="PTHR43845:SF1">
    <property type="entry name" value="BLR5969 PROTEIN"/>
    <property type="match status" value="1"/>
</dbReference>
<organism evidence="1 2">
    <name type="scientific">Streptacidiphilus pinicola</name>
    <dbReference type="NCBI Taxonomy" id="2219663"/>
    <lineage>
        <taxon>Bacteria</taxon>
        <taxon>Bacillati</taxon>
        <taxon>Actinomycetota</taxon>
        <taxon>Actinomycetes</taxon>
        <taxon>Kitasatosporales</taxon>
        <taxon>Streptomycetaceae</taxon>
        <taxon>Streptacidiphilus</taxon>
    </lineage>
</organism>
<dbReference type="Gene3D" id="3.40.50.12780">
    <property type="entry name" value="N-terminal domain of ligase-like"/>
    <property type="match status" value="1"/>
</dbReference>
<name>A0A2X0K369_9ACTN</name>
<dbReference type="OrthoDB" id="580775at2"/>
<dbReference type="AlphaFoldDB" id="A0A2X0K369"/>
<protein>
    <submittedName>
        <fullName evidence="1">Phenylacetate--CoA ligase family protein</fullName>
    </submittedName>
</protein>
<dbReference type="PANTHER" id="PTHR43845">
    <property type="entry name" value="BLR5969 PROTEIN"/>
    <property type="match status" value="1"/>
</dbReference>
<dbReference type="InterPro" id="IPR042099">
    <property type="entry name" value="ANL_N_sf"/>
</dbReference>
<gene>
    <name evidence="1" type="ORF">DN069_31155</name>
</gene>
<accession>A0A2X0K369</accession>
<dbReference type="EMBL" id="QKYN01000139">
    <property type="protein sequence ID" value="RAG81760.1"/>
    <property type="molecule type" value="Genomic_DNA"/>
</dbReference>
<dbReference type="RefSeq" id="WP_111506587.1">
    <property type="nucleotide sequence ID" value="NZ_QKYN01000139.1"/>
</dbReference>
<keyword evidence="1" id="KW-0436">Ligase</keyword>
<sequence>MNRQQTADLIAFAREHSPFYRDLYAGLPAATADLTALPLVDHTAFWQAHGPTTSRILTGPHDDGIVFKTGGTTGAPRVSRYTREEWRAMCHRFGEGLPAAGLLPGDRVANLFYAGELYSSFVFTLNLLQEAPIPTVQLPIGGAAPLEYTIAALRDFSATVLAAPPTSLCRLARQVVATHGTLPDVRLVLFSGEAFYSDQLALLAKAFPGARVRSIGYASVDAGVLAGPVAGEPDSRIHQVFTTDKIVELLDPETGEPIEEPGRPGRVVATDLARRLMPVIRYPVGDLAEWTDFPRRRFRLLGRAEEGARVGVVTVYLEDLRGVVAAADPHHRIADLQIVLRHRGERDELVLRLADNAEGEQAGSAGAPRDGERQALAQDIARRLCQARPMFDEQARRGLIHPLAVEWVGAQDLTVNPRTGKLVRLIDERMD</sequence>
<evidence type="ECO:0000313" key="1">
    <source>
        <dbReference type="EMBL" id="RAG81760.1"/>
    </source>
</evidence>
<proteinExistence type="predicted"/>
<keyword evidence="2" id="KW-1185">Reference proteome</keyword>
<dbReference type="SUPFAM" id="SSF56801">
    <property type="entry name" value="Acetyl-CoA synthetase-like"/>
    <property type="match status" value="1"/>
</dbReference>
<dbReference type="Proteomes" id="UP000248889">
    <property type="component" value="Unassembled WGS sequence"/>
</dbReference>
<comment type="caution">
    <text evidence="1">The sequence shown here is derived from an EMBL/GenBank/DDBJ whole genome shotgun (WGS) entry which is preliminary data.</text>
</comment>
<evidence type="ECO:0000313" key="2">
    <source>
        <dbReference type="Proteomes" id="UP000248889"/>
    </source>
</evidence>
<reference evidence="1 2" key="1">
    <citation type="submission" date="2018-06" db="EMBL/GenBank/DDBJ databases">
        <title>Streptacidiphilus pinicola sp. nov., isolated from pine grove soil.</title>
        <authorList>
            <person name="Roh S.G."/>
            <person name="Park S."/>
            <person name="Kim M.-K."/>
            <person name="Yun B.-R."/>
            <person name="Park J."/>
            <person name="Kim M.J."/>
            <person name="Kim Y.S."/>
            <person name="Kim S.B."/>
        </authorList>
    </citation>
    <scope>NUCLEOTIDE SEQUENCE [LARGE SCALE GENOMIC DNA]</scope>
    <source>
        <strain evidence="1 2">MMS16-CNU450</strain>
    </source>
</reference>
<dbReference type="GO" id="GO:0016874">
    <property type="term" value="F:ligase activity"/>
    <property type="evidence" value="ECO:0007669"/>
    <property type="project" value="UniProtKB-KW"/>
</dbReference>